<dbReference type="InterPro" id="IPR011990">
    <property type="entry name" value="TPR-like_helical_dom_sf"/>
</dbReference>
<dbReference type="Proteomes" id="UP000326570">
    <property type="component" value="Unassembled WGS sequence"/>
</dbReference>
<feature type="repeat" description="TPR" evidence="3">
    <location>
        <begin position="139"/>
        <end position="172"/>
    </location>
</feature>
<dbReference type="InterPro" id="IPR050498">
    <property type="entry name" value="Ycf3"/>
</dbReference>
<evidence type="ECO:0000313" key="5">
    <source>
        <dbReference type="EMBL" id="KAA9333670.1"/>
    </source>
</evidence>
<reference evidence="5 6" key="1">
    <citation type="submission" date="2019-09" db="EMBL/GenBank/DDBJ databases">
        <title>Genome sequence of Adhaeribacter sp. M2.</title>
        <authorList>
            <person name="Srinivasan S."/>
        </authorList>
    </citation>
    <scope>NUCLEOTIDE SEQUENCE [LARGE SCALE GENOMIC DNA]</scope>
    <source>
        <strain evidence="5 6">M2</strain>
    </source>
</reference>
<dbReference type="PROSITE" id="PS50005">
    <property type="entry name" value="TPR"/>
    <property type="match status" value="2"/>
</dbReference>
<gene>
    <name evidence="5" type="ORF">F0P94_10500</name>
</gene>
<evidence type="ECO:0000256" key="1">
    <source>
        <dbReference type="ARBA" id="ARBA00022737"/>
    </source>
</evidence>
<evidence type="ECO:0000256" key="3">
    <source>
        <dbReference type="PROSITE-ProRule" id="PRU00339"/>
    </source>
</evidence>
<keyword evidence="2 3" id="KW-0802">TPR repeat</keyword>
<evidence type="ECO:0000313" key="6">
    <source>
        <dbReference type="Proteomes" id="UP000326570"/>
    </source>
</evidence>
<name>A0A5N1IUH6_9BACT</name>
<dbReference type="Pfam" id="PF13181">
    <property type="entry name" value="TPR_8"/>
    <property type="match status" value="3"/>
</dbReference>
<keyword evidence="4" id="KW-1133">Transmembrane helix</keyword>
<dbReference type="SUPFAM" id="SSF48452">
    <property type="entry name" value="TPR-like"/>
    <property type="match status" value="1"/>
</dbReference>
<dbReference type="AlphaFoldDB" id="A0A5N1IUH6"/>
<sequence length="269" mass="31136">MKTKRLIIILTIVAGTYLLVIIGKGLLLGHYRQKADVALFLSGDYKAAIKYYDKLISWRPNAAGYYFNRGDAYNNDGQYDKAISDYEKSLKLGIEDSLQAILRVALVAKRQGNIRFSKQYFHKLLYLSKNKKETKNEFWAANYHLGQLEFKEKNYREAINYYNMAHSTDPTDLEIYHRANAYFALGKVDSAQQDLKQSLSFVKRDFVKKNPNSHLAKCDTCSFPFGSKEYEFLTEPKKETIIQTLANFSDDEQIKDLNNKLKATEKNNR</sequence>
<dbReference type="Pfam" id="PF00515">
    <property type="entry name" value="TPR_1"/>
    <property type="match status" value="1"/>
</dbReference>
<evidence type="ECO:0000256" key="2">
    <source>
        <dbReference type="ARBA" id="ARBA00022803"/>
    </source>
</evidence>
<dbReference type="InterPro" id="IPR019734">
    <property type="entry name" value="TPR_rpt"/>
</dbReference>
<organism evidence="5 6">
    <name type="scientific">Adhaeribacter soli</name>
    <dbReference type="NCBI Taxonomy" id="2607655"/>
    <lineage>
        <taxon>Bacteria</taxon>
        <taxon>Pseudomonadati</taxon>
        <taxon>Bacteroidota</taxon>
        <taxon>Cytophagia</taxon>
        <taxon>Cytophagales</taxon>
        <taxon>Hymenobacteraceae</taxon>
        <taxon>Adhaeribacter</taxon>
    </lineage>
</organism>
<keyword evidence="4" id="KW-0812">Transmembrane</keyword>
<proteinExistence type="predicted"/>
<dbReference type="RefSeq" id="WP_150903836.1">
    <property type="nucleotide sequence ID" value="NZ_VTWT01000005.1"/>
</dbReference>
<protein>
    <submittedName>
        <fullName evidence="5">Tetratricopeptide repeat protein</fullName>
    </submittedName>
</protein>
<keyword evidence="4" id="KW-0472">Membrane</keyword>
<accession>A0A5N1IUH6</accession>
<dbReference type="PANTHER" id="PTHR44858">
    <property type="entry name" value="TETRATRICOPEPTIDE REPEAT PROTEIN 6"/>
    <property type="match status" value="1"/>
</dbReference>
<dbReference type="SMART" id="SM00028">
    <property type="entry name" value="TPR"/>
    <property type="match status" value="5"/>
</dbReference>
<feature type="repeat" description="TPR" evidence="3">
    <location>
        <begin position="63"/>
        <end position="96"/>
    </location>
</feature>
<keyword evidence="1" id="KW-0677">Repeat</keyword>
<keyword evidence="6" id="KW-1185">Reference proteome</keyword>
<dbReference type="EMBL" id="VTWT01000005">
    <property type="protein sequence ID" value="KAA9333670.1"/>
    <property type="molecule type" value="Genomic_DNA"/>
</dbReference>
<dbReference type="PANTHER" id="PTHR44858:SF1">
    <property type="entry name" value="UDP-N-ACETYLGLUCOSAMINE--PEPTIDE N-ACETYLGLUCOSAMINYLTRANSFERASE SPINDLY-RELATED"/>
    <property type="match status" value="1"/>
</dbReference>
<dbReference type="Gene3D" id="1.25.40.10">
    <property type="entry name" value="Tetratricopeptide repeat domain"/>
    <property type="match status" value="2"/>
</dbReference>
<evidence type="ECO:0000256" key="4">
    <source>
        <dbReference type="SAM" id="Phobius"/>
    </source>
</evidence>
<dbReference type="PROSITE" id="PS50293">
    <property type="entry name" value="TPR_REGION"/>
    <property type="match status" value="1"/>
</dbReference>
<feature type="transmembrane region" description="Helical" evidence="4">
    <location>
        <begin position="6"/>
        <end position="27"/>
    </location>
</feature>
<comment type="caution">
    <text evidence="5">The sequence shown here is derived from an EMBL/GenBank/DDBJ whole genome shotgun (WGS) entry which is preliminary data.</text>
</comment>